<evidence type="ECO:0000256" key="1">
    <source>
        <dbReference type="SAM" id="MobiDB-lite"/>
    </source>
</evidence>
<protein>
    <submittedName>
        <fullName evidence="2">Diguanylate cyclase</fullName>
    </submittedName>
</protein>
<sequence>MFGLGGSGEGVVSMTEREQERRLAPLRQIEAYWRGLLGDDGQVPLRSQIDPRSIEEALEYAFLGERIAPMLAKVRVAGTHLNELMGLDMGGMPLSTLIAPEDREQLGAAVSKLFSDGLVIRLHLVAEEGFGKGRLTGDMLLLPLRSDLGDLSRMIGALVTHGRIGRTPRRFRIESISMHAPAQGEAIRSPALSDDPNPAPRPVYKPALKPTDPLRGLSEGATPFRGAPTKDAQRKRPPYLRLVISNDD</sequence>
<dbReference type="InterPro" id="IPR009922">
    <property type="entry name" value="DUF1457"/>
</dbReference>
<reference evidence="2" key="1">
    <citation type="submission" date="2017-09" db="EMBL/GenBank/DDBJ databases">
        <title>Yangia sp. SAOS 153D whole genome sequencing.</title>
        <authorList>
            <person name="Verma A."/>
            <person name="Krishnamurthi S."/>
        </authorList>
    </citation>
    <scope>NUCLEOTIDE SEQUENCE [LARGE SCALE GENOMIC DNA]</scope>
    <source>
        <strain evidence="2">SAOS 153D</strain>
    </source>
</reference>
<proteinExistence type="predicted"/>
<feature type="region of interest" description="Disordered" evidence="1">
    <location>
        <begin position="186"/>
        <end position="248"/>
    </location>
</feature>
<organism evidence="2">
    <name type="scientific">Alloyangia mangrovi</name>
    <dbReference type="NCBI Taxonomy" id="1779329"/>
    <lineage>
        <taxon>Bacteria</taxon>
        <taxon>Pseudomonadati</taxon>
        <taxon>Pseudomonadota</taxon>
        <taxon>Alphaproteobacteria</taxon>
        <taxon>Rhodobacterales</taxon>
        <taxon>Roseobacteraceae</taxon>
        <taxon>Alloyangia</taxon>
    </lineage>
</organism>
<gene>
    <name evidence="2" type="ORF">CLG85_10615</name>
</gene>
<name>A0A2A3JXI0_9RHOB</name>
<evidence type="ECO:0000313" key="2">
    <source>
        <dbReference type="EMBL" id="PBD19204.1"/>
    </source>
</evidence>
<comment type="caution">
    <text evidence="2">The sequence shown here is derived from an EMBL/GenBank/DDBJ whole genome shotgun (WGS) entry which is preliminary data.</text>
</comment>
<dbReference type="EMBL" id="NTHN01000155">
    <property type="protein sequence ID" value="PBD19204.1"/>
    <property type="molecule type" value="Genomic_DNA"/>
</dbReference>
<accession>A0A2A3JXI0</accession>
<dbReference type="OrthoDB" id="8478628at2"/>
<dbReference type="AlphaFoldDB" id="A0A2A3JXI0"/>
<dbReference type="Pfam" id="PF07310">
    <property type="entry name" value="PAS_5"/>
    <property type="match status" value="1"/>
</dbReference>